<sequence>MKLSSRIVLSILALLIACHIAIGAIYEIFDELPTRNFHYVIIGGGTAGNVPANRLTKDSSISVLVLEAGQSTTDVLLSQVPFFSSRLRASPLDWNFTTSAQPGLNGRAIHFSRGFGLGGSSAINGMSYIRGSSQDYDRYSRISGDPI</sequence>
<dbReference type="AlphaFoldDB" id="A0AA39QBA6"/>
<dbReference type="PROSITE" id="PS51257">
    <property type="entry name" value="PROKAR_LIPOPROTEIN"/>
    <property type="match status" value="1"/>
</dbReference>
<dbReference type="Proteomes" id="UP001175228">
    <property type="component" value="Unassembled WGS sequence"/>
</dbReference>
<feature type="chain" id="PRO_5041279329" evidence="5">
    <location>
        <begin position="24"/>
        <end position="147"/>
    </location>
</feature>
<dbReference type="Gene3D" id="3.50.50.60">
    <property type="entry name" value="FAD/NAD(P)-binding domain"/>
    <property type="match status" value="1"/>
</dbReference>
<dbReference type="GO" id="GO:0050660">
    <property type="term" value="F:flavin adenine dinucleotide binding"/>
    <property type="evidence" value="ECO:0007669"/>
    <property type="project" value="InterPro"/>
</dbReference>
<organism evidence="7 8">
    <name type="scientific">Armillaria luteobubalina</name>
    <dbReference type="NCBI Taxonomy" id="153913"/>
    <lineage>
        <taxon>Eukaryota</taxon>
        <taxon>Fungi</taxon>
        <taxon>Dikarya</taxon>
        <taxon>Basidiomycota</taxon>
        <taxon>Agaricomycotina</taxon>
        <taxon>Agaricomycetes</taxon>
        <taxon>Agaricomycetidae</taxon>
        <taxon>Agaricales</taxon>
        <taxon>Marasmiineae</taxon>
        <taxon>Physalacriaceae</taxon>
        <taxon>Armillaria</taxon>
    </lineage>
</organism>
<keyword evidence="3" id="KW-0285">Flavoprotein</keyword>
<comment type="caution">
    <text evidence="7">The sequence shown here is derived from an EMBL/GenBank/DDBJ whole genome shotgun (WGS) entry which is preliminary data.</text>
</comment>
<accession>A0AA39QBA6</accession>
<evidence type="ECO:0000256" key="1">
    <source>
        <dbReference type="ARBA" id="ARBA00001974"/>
    </source>
</evidence>
<dbReference type="InterPro" id="IPR036188">
    <property type="entry name" value="FAD/NAD-bd_sf"/>
</dbReference>
<dbReference type="InterPro" id="IPR000172">
    <property type="entry name" value="GMC_OxRdtase_N"/>
</dbReference>
<dbReference type="GO" id="GO:0016614">
    <property type="term" value="F:oxidoreductase activity, acting on CH-OH group of donors"/>
    <property type="evidence" value="ECO:0007669"/>
    <property type="project" value="InterPro"/>
</dbReference>
<dbReference type="SUPFAM" id="SSF51905">
    <property type="entry name" value="FAD/NAD(P)-binding domain"/>
    <property type="match status" value="1"/>
</dbReference>
<protein>
    <submittedName>
        <fullName evidence="7">GMC oxidoreductase-domain-containing protein</fullName>
    </submittedName>
</protein>
<dbReference type="Gene3D" id="3.30.560.10">
    <property type="entry name" value="Glucose Oxidase, domain 3"/>
    <property type="match status" value="1"/>
</dbReference>
<dbReference type="EMBL" id="JAUEPU010000009">
    <property type="protein sequence ID" value="KAK0499336.1"/>
    <property type="molecule type" value="Genomic_DNA"/>
</dbReference>
<gene>
    <name evidence="7" type="ORF">EDD18DRAFT_849093</name>
</gene>
<evidence type="ECO:0000259" key="6">
    <source>
        <dbReference type="Pfam" id="PF00732"/>
    </source>
</evidence>
<dbReference type="PANTHER" id="PTHR11552:SF147">
    <property type="entry name" value="CHOLINE DEHYDROGENASE, MITOCHONDRIAL"/>
    <property type="match status" value="1"/>
</dbReference>
<proteinExistence type="inferred from homology"/>
<keyword evidence="4" id="KW-0274">FAD</keyword>
<evidence type="ECO:0000313" key="7">
    <source>
        <dbReference type="EMBL" id="KAK0499336.1"/>
    </source>
</evidence>
<keyword evidence="8" id="KW-1185">Reference proteome</keyword>
<feature type="signal peptide" evidence="5">
    <location>
        <begin position="1"/>
        <end position="23"/>
    </location>
</feature>
<evidence type="ECO:0000256" key="2">
    <source>
        <dbReference type="ARBA" id="ARBA00010790"/>
    </source>
</evidence>
<evidence type="ECO:0000256" key="4">
    <source>
        <dbReference type="ARBA" id="ARBA00022827"/>
    </source>
</evidence>
<dbReference type="PANTHER" id="PTHR11552">
    <property type="entry name" value="GLUCOSE-METHANOL-CHOLINE GMC OXIDOREDUCTASE"/>
    <property type="match status" value="1"/>
</dbReference>
<keyword evidence="5" id="KW-0732">Signal</keyword>
<comment type="similarity">
    <text evidence="2">Belongs to the GMC oxidoreductase family.</text>
</comment>
<comment type="cofactor">
    <cofactor evidence="1">
        <name>FAD</name>
        <dbReference type="ChEBI" id="CHEBI:57692"/>
    </cofactor>
</comment>
<reference evidence="7" key="1">
    <citation type="submission" date="2023-06" db="EMBL/GenBank/DDBJ databases">
        <authorList>
            <consortium name="Lawrence Berkeley National Laboratory"/>
            <person name="Ahrendt S."/>
            <person name="Sahu N."/>
            <person name="Indic B."/>
            <person name="Wong-Bajracharya J."/>
            <person name="Merenyi Z."/>
            <person name="Ke H.-M."/>
            <person name="Monk M."/>
            <person name="Kocsube S."/>
            <person name="Drula E."/>
            <person name="Lipzen A."/>
            <person name="Balint B."/>
            <person name="Henrissat B."/>
            <person name="Andreopoulos B."/>
            <person name="Martin F.M."/>
            <person name="Harder C.B."/>
            <person name="Rigling D."/>
            <person name="Ford K.L."/>
            <person name="Foster G.D."/>
            <person name="Pangilinan J."/>
            <person name="Papanicolaou A."/>
            <person name="Barry K."/>
            <person name="LaButti K."/>
            <person name="Viragh M."/>
            <person name="Koriabine M."/>
            <person name="Yan M."/>
            <person name="Riley R."/>
            <person name="Champramary S."/>
            <person name="Plett K.L."/>
            <person name="Tsai I.J."/>
            <person name="Slot J."/>
            <person name="Sipos G."/>
            <person name="Plett J."/>
            <person name="Nagy L.G."/>
            <person name="Grigoriev I.V."/>
        </authorList>
    </citation>
    <scope>NUCLEOTIDE SEQUENCE</scope>
    <source>
        <strain evidence="7">HWK02</strain>
    </source>
</reference>
<evidence type="ECO:0000256" key="3">
    <source>
        <dbReference type="ARBA" id="ARBA00022630"/>
    </source>
</evidence>
<name>A0AA39QBA6_9AGAR</name>
<evidence type="ECO:0000313" key="8">
    <source>
        <dbReference type="Proteomes" id="UP001175228"/>
    </source>
</evidence>
<dbReference type="Pfam" id="PF00732">
    <property type="entry name" value="GMC_oxred_N"/>
    <property type="match status" value="1"/>
</dbReference>
<dbReference type="InterPro" id="IPR012132">
    <property type="entry name" value="GMC_OxRdtase"/>
</dbReference>
<feature type="domain" description="Glucose-methanol-choline oxidoreductase N-terminal" evidence="6">
    <location>
        <begin position="38"/>
        <end position="142"/>
    </location>
</feature>
<evidence type="ECO:0000256" key="5">
    <source>
        <dbReference type="SAM" id="SignalP"/>
    </source>
</evidence>